<dbReference type="PANTHER" id="PTHR33048">
    <property type="entry name" value="PTH11-LIKE INTEGRAL MEMBRANE PROTEIN (AFU_ORTHOLOGUE AFUA_5G11245)"/>
    <property type="match status" value="1"/>
</dbReference>
<proteinExistence type="inferred from homology"/>
<feature type="transmembrane region" description="Helical" evidence="6">
    <location>
        <begin position="202"/>
        <end position="224"/>
    </location>
</feature>
<feature type="transmembrane region" description="Helical" evidence="6">
    <location>
        <begin position="138"/>
        <end position="160"/>
    </location>
</feature>
<dbReference type="PANTHER" id="PTHR33048:SF31">
    <property type="entry name" value="INTEGRAL MEMBRANE PROTEIN"/>
    <property type="match status" value="1"/>
</dbReference>
<organism evidence="8 9">
    <name type="scientific">Cytospora paraplurivora</name>
    <dbReference type="NCBI Taxonomy" id="2898453"/>
    <lineage>
        <taxon>Eukaryota</taxon>
        <taxon>Fungi</taxon>
        <taxon>Dikarya</taxon>
        <taxon>Ascomycota</taxon>
        <taxon>Pezizomycotina</taxon>
        <taxon>Sordariomycetes</taxon>
        <taxon>Sordariomycetidae</taxon>
        <taxon>Diaporthales</taxon>
        <taxon>Cytosporaceae</taxon>
        <taxon>Cytospora</taxon>
    </lineage>
</organism>
<dbReference type="InterPro" id="IPR049326">
    <property type="entry name" value="Rhodopsin_dom_fungi"/>
</dbReference>
<evidence type="ECO:0000259" key="7">
    <source>
        <dbReference type="Pfam" id="PF20684"/>
    </source>
</evidence>
<keyword evidence="3 6" id="KW-1133">Transmembrane helix</keyword>
<comment type="caution">
    <text evidence="8">The sequence shown here is derived from an EMBL/GenBank/DDBJ whole genome shotgun (WGS) entry which is preliminary data.</text>
</comment>
<dbReference type="AlphaFoldDB" id="A0AAN9YD12"/>
<feature type="transmembrane region" description="Helical" evidence="6">
    <location>
        <begin position="236"/>
        <end position="258"/>
    </location>
</feature>
<feature type="transmembrane region" description="Helical" evidence="6">
    <location>
        <begin position="102"/>
        <end position="126"/>
    </location>
</feature>
<dbReference type="InterPro" id="IPR052337">
    <property type="entry name" value="SAT4-like"/>
</dbReference>
<feature type="transmembrane region" description="Helical" evidence="6">
    <location>
        <begin position="32"/>
        <end position="50"/>
    </location>
</feature>
<dbReference type="Pfam" id="PF20684">
    <property type="entry name" value="Fung_rhodopsin"/>
    <property type="match status" value="1"/>
</dbReference>
<keyword evidence="9" id="KW-1185">Reference proteome</keyword>
<evidence type="ECO:0000256" key="2">
    <source>
        <dbReference type="ARBA" id="ARBA00022692"/>
    </source>
</evidence>
<sequence length="348" mass="38474">MSTVEHGRLLQAAAYSIAPIEPKGLGLVINDLIYFFSALAFLITGLRTWTLGDACGLLILVSHFLQVVFVPSNVFGILATHYGLGAGDDDVNDLLAIRLTEYFMYFEILYFAASVMTKVSITLTVLRLCEKKPVYRRIAIGNAVMMIVAASAAGAFVLTNCRPFNSYWNPDLAFQMLSDWVSALLPFFIIKDLAMPRRTKVSLVFILGLGIMASIAAFTRMVFYKYWNKEVYPSNYWYHTGLILIFSELEVGLGIIACSLPPLRKLIKNVFHSTSRPRVDPREPVGSDYNVDASYGGNKQSFRSSKTAELARVSTSGMGKGEWSRLDDDSFTGEVAAPESVALHRGGV</sequence>
<evidence type="ECO:0000256" key="5">
    <source>
        <dbReference type="ARBA" id="ARBA00038359"/>
    </source>
</evidence>
<dbReference type="GO" id="GO:0016020">
    <property type="term" value="C:membrane"/>
    <property type="evidence" value="ECO:0007669"/>
    <property type="project" value="UniProtKB-SubCell"/>
</dbReference>
<comment type="similarity">
    <text evidence="5">Belongs to the SAT4 family.</text>
</comment>
<gene>
    <name evidence="8" type="ORF">SLS53_006916</name>
</gene>
<dbReference type="Proteomes" id="UP001320245">
    <property type="component" value="Unassembled WGS sequence"/>
</dbReference>
<feature type="transmembrane region" description="Helical" evidence="6">
    <location>
        <begin position="172"/>
        <end position="190"/>
    </location>
</feature>
<feature type="transmembrane region" description="Helical" evidence="6">
    <location>
        <begin position="57"/>
        <end position="82"/>
    </location>
</feature>
<feature type="domain" description="Rhodopsin" evidence="7">
    <location>
        <begin position="48"/>
        <end position="268"/>
    </location>
</feature>
<evidence type="ECO:0000256" key="6">
    <source>
        <dbReference type="SAM" id="Phobius"/>
    </source>
</evidence>
<evidence type="ECO:0000256" key="4">
    <source>
        <dbReference type="ARBA" id="ARBA00023136"/>
    </source>
</evidence>
<comment type="subcellular location">
    <subcellularLocation>
        <location evidence="1">Membrane</location>
        <topology evidence="1">Multi-pass membrane protein</topology>
    </subcellularLocation>
</comment>
<accession>A0AAN9YD12</accession>
<evidence type="ECO:0000256" key="3">
    <source>
        <dbReference type="ARBA" id="ARBA00022989"/>
    </source>
</evidence>
<name>A0AAN9YD12_9PEZI</name>
<evidence type="ECO:0000313" key="9">
    <source>
        <dbReference type="Proteomes" id="UP001320245"/>
    </source>
</evidence>
<protein>
    <recommendedName>
        <fullName evidence="7">Rhodopsin domain-containing protein</fullName>
    </recommendedName>
</protein>
<reference evidence="8 9" key="1">
    <citation type="journal article" date="2023" name="PLoS ONE">
        <title>Cytospora paraplurivora sp. nov. isolated from orchards with fruit tree decline syndrome in Ontario, Canada.</title>
        <authorList>
            <person name="Ilyukhin E."/>
            <person name="Nguyen H.D.T."/>
            <person name="Castle A.J."/>
            <person name="Ellouze W."/>
        </authorList>
    </citation>
    <scope>NUCLEOTIDE SEQUENCE [LARGE SCALE GENOMIC DNA]</scope>
    <source>
        <strain evidence="8 9">FDS-564</strain>
    </source>
</reference>
<keyword evidence="4 6" id="KW-0472">Membrane</keyword>
<keyword evidence="2 6" id="KW-0812">Transmembrane</keyword>
<dbReference type="EMBL" id="JAJSPL020000032">
    <property type="protein sequence ID" value="KAK7736706.1"/>
    <property type="molecule type" value="Genomic_DNA"/>
</dbReference>
<evidence type="ECO:0000313" key="8">
    <source>
        <dbReference type="EMBL" id="KAK7736706.1"/>
    </source>
</evidence>
<evidence type="ECO:0000256" key="1">
    <source>
        <dbReference type="ARBA" id="ARBA00004141"/>
    </source>
</evidence>